<dbReference type="CDD" id="cd01949">
    <property type="entry name" value="GGDEF"/>
    <property type="match status" value="1"/>
</dbReference>
<dbReference type="SUPFAM" id="SSF55073">
    <property type="entry name" value="Nucleotide cyclase"/>
    <property type="match status" value="1"/>
</dbReference>
<dbReference type="PANTHER" id="PTHR45138:SF9">
    <property type="entry name" value="DIGUANYLATE CYCLASE DGCM-RELATED"/>
    <property type="match status" value="1"/>
</dbReference>
<dbReference type="InterPro" id="IPR029787">
    <property type="entry name" value="Nucleotide_cyclase"/>
</dbReference>
<keyword evidence="7" id="KW-1185">Reference proteome</keyword>
<gene>
    <name evidence="6" type="ORF">CBP31_11775</name>
</gene>
<comment type="cofactor">
    <cofactor evidence="1">
        <name>Mg(2+)</name>
        <dbReference type="ChEBI" id="CHEBI:18420"/>
    </cofactor>
</comment>
<dbReference type="EMBL" id="CP021377">
    <property type="protein sequence ID" value="ART83208.1"/>
    <property type="molecule type" value="Genomic_DNA"/>
</dbReference>
<protein>
    <recommendedName>
        <fullName evidence="2">diguanylate cyclase</fullName>
        <ecNumber evidence="2">2.7.7.65</ecNumber>
    </recommendedName>
</protein>
<dbReference type="InterPro" id="IPR050469">
    <property type="entry name" value="Diguanylate_Cyclase"/>
</dbReference>
<feature type="domain" description="GGDEF" evidence="5">
    <location>
        <begin position="129"/>
        <end position="259"/>
    </location>
</feature>
<dbReference type="GO" id="GO:0005886">
    <property type="term" value="C:plasma membrane"/>
    <property type="evidence" value="ECO:0007669"/>
    <property type="project" value="TreeGrafter"/>
</dbReference>
<dbReference type="NCBIfam" id="TIGR00254">
    <property type="entry name" value="GGDEF"/>
    <property type="match status" value="1"/>
</dbReference>
<dbReference type="OrthoDB" id="9812260at2"/>
<organism evidence="6 7">
    <name type="scientific">Oceanisphaera profunda</name>
    <dbReference type="NCBI Taxonomy" id="1416627"/>
    <lineage>
        <taxon>Bacteria</taxon>
        <taxon>Pseudomonadati</taxon>
        <taxon>Pseudomonadota</taxon>
        <taxon>Gammaproteobacteria</taxon>
        <taxon>Aeromonadales</taxon>
        <taxon>Aeromonadaceae</taxon>
        <taxon>Oceanisphaera</taxon>
    </lineage>
</organism>
<dbReference type="InterPro" id="IPR043128">
    <property type="entry name" value="Rev_trsase/Diguanyl_cyclase"/>
</dbReference>
<evidence type="ECO:0000313" key="7">
    <source>
        <dbReference type="Proteomes" id="UP000243937"/>
    </source>
</evidence>
<dbReference type="AlphaFoldDB" id="A0A1Y0D6N3"/>
<proteinExistence type="predicted"/>
<evidence type="ECO:0000256" key="2">
    <source>
        <dbReference type="ARBA" id="ARBA00012528"/>
    </source>
</evidence>
<dbReference type="RefSeq" id="WP_087037499.1">
    <property type="nucleotide sequence ID" value="NZ_CP021377.1"/>
</dbReference>
<keyword evidence="4" id="KW-0175">Coiled coil</keyword>
<dbReference type="NCBIfam" id="NF038266">
    <property type="entry name" value="diguan_SiaD"/>
    <property type="match status" value="1"/>
</dbReference>
<evidence type="ECO:0000259" key="5">
    <source>
        <dbReference type="PROSITE" id="PS50887"/>
    </source>
</evidence>
<evidence type="ECO:0000313" key="6">
    <source>
        <dbReference type="EMBL" id="ART83208.1"/>
    </source>
</evidence>
<accession>A0A1Y0D6N3</accession>
<dbReference type="EC" id="2.7.7.65" evidence="2"/>
<dbReference type="SMART" id="SM00267">
    <property type="entry name" value="GGDEF"/>
    <property type="match status" value="1"/>
</dbReference>
<feature type="coiled-coil region" evidence="4">
    <location>
        <begin position="74"/>
        <end position="101"/>
    </location>
</feature>
<name>A0A1Y0D6N3_9GAMM</name>
<evidence type="ECO:0000256" key="3">
    <source>
        <dbReference type="ARBA" id="ARBA00034247"/>
    </source>
</evidence>
<dbReference type="GO" id="GO:1902201">
    <property type="term" value="P:negative regulation of bacterial-type flagellum-dependent cell motility"/>
    <property type="evidence" value="ECO:0007669"/>
    <property type="project" value="TreeGrafter"/>
</dbReference>
<dbReference type="KEGG" id="opf:CBP31_11775"/>
<dbReference type="FunFam" id="3.30.70.270:FF:000001">
    <property type="entry name" value="Diguanylate cyclase domain protein"/>
    <property type="match status" value="1"/>
</dbReference>
<sequence>MTNSLTDTELDRLLQAPEHQDNPLLPALKLLRKREQAHQQRLERLLRISDCSDDLARTQTHELLHQYDKQLRRLEKITRISDRYQQNLLELNEELKEVALHDPLTGLANRRLLMSRLHEEIERSRRHLQPLSVVMLDVDHFKRINDVFGHDVGDKALCMMAKAIEQQLREVDLCARWGGEEFMLLLPETRSEQAIHTVERVMQAIRSLQLRDDKTVSLSISAGITQYHANEAMDVTINRADGALISAKQNGRDQWQWAK</sequence>
<dbReference type="PROSITE" id="PS50887">
    <property type="entry name" value="GGDEF"/>
    <property type="match status" value="1"/>
</dbReference>
<reference evidence="6 7" key="1">
    <citation type="journal article" date="2014" name="Int. J. Syst. Evol. Microbiol.">
        <title>Oceanisphaera profunda sp. nov., a marine bacterium isolated from deep-sea sediment, and emended description of the genus Oceanisphaera.</title>
        <authorList>
            <person name="Xu Z."/>
            <person name="Zhang X.Y."/>
            <person name="Su H.N."/>
            <person name="Yu Z.C."/>
            <person name="Liu C."/>
            <person name="Li H."/>
            <person name="Chen X.L."/>
            <person name="Song X.Y."/>
            <person name="Xie B.B."/>
            <person name="Qin Q.L."/>
            <person name="Zhou B.C."/>
            <person name="Shi M."/>
            <person name="Huang Y."/>
            <person name="Zhang Y.Z."/>
        </authorList>
    </citation>
    <scope>NUCLEOTIDE SEQUENCE [LARGE SCALE GENOMIC DNA]</scope>
    <source>
        <strain evidence="6 7">SM1222</strain>
    </source>
</reference>
<comment type="catalytic activity">
    <reaction evidence="3">
        <text>2 GTP = 3',3'-c-di-GMP + 2 diphosphate</text>
        <dbReference type="Rhea" id="RHEA:24898"/>
        <dbReference type="ChEBI" id="CHEBI:33019"/>
        <dbReference type="ChEBI" id="CHEBI:37565"/>
        <dbReference type="ChEBI" id="CHEBI:58805"/>
        <dbReference type="EC" id="2.7.7.65"/>
    </reaction>
</comment>
<dbReference type="Proteomes" id="UP000243937">
    <property type="component" value="Chromosome"/>
</dbReference>
<dbReference type="Gene3D" id="3.30.70.270">
    <property type="match status" value="1"/>
</dbReference>
<dbReference type="InterPro" id="IPR000160">
    <property type="entry name" value="GGDEF_dom"/>
</dbReference>
<dbReference type="Pfam" id="PF00990">
    <property type="entry name" value="GGDEF"/>
    <property type="match status" value="1"/>
</dbReference>
<dbReference type="PANTHER" id="PTHR45138">
    <property type="entry name" value="REGULATORY COMPONENTS OF SENSORY TRANSDUCTION SYSTEM"/>
    <property type="match status" value="1"/>
</dbReference>
<dbReference type="GO" id="GO:0043709">
    <property type="term" value="P:cell adhesion involved in single-species biofilm formation"/>
    <property type="evidence" value="ECO:0007669"/>
    <property type="project" value="TreeGrafter"/>
</dbReference>
<evidence type="ECO:0000256" key="1">
    <source>
        <dbReference type="ARBA" id="ARBA00001946"/>
    </source>
</evidence>
<evidence type="ECO:0000256" key="4">
    <source>
        <dbReference type="SAM" id="Coils"/>
    </source>
</evidence>
<dbReference type="GO" id="GO:0052621">
    <property type="term" value="F:diguanylate cyclase activity"/>
    <property type="evidence" value="ECO:0007669"/>
    <property type="project" value="UniProtKB-EC"/>
</dbReference>